<dbReference type="PANTHER" id="PTHR33446">
    <property type="entry name" value="PROTEIN TONB-RELATED"/>
    <property type="match status" value="1"/>
</dbReference>
<comment type="function">
    <text evidence="10">Interacts with outer membrane receptor proteins that carry out high-affinity binding and energy dependent uptake into the periplasmic space of specific substrates. It could act to transduce energy from the cytoplasmic membrane to specific energy-requiring processes in the outer membrane, resulting in the release into the periplasm of ligands bound by these outer membrane proteins.</text>
</comment>
<keyword evidence="10" id="KW-0735">Signal-anchor</keyword>
<evidence type="ECO:0000313" key="13">
    <source>
        <dbReference type="EMBL" id="QPG57474.1"/>
    </source>
</evidence>
<protein>
    <recommendedName>
        <fullName evidence="10">Protein TonB</fullName>
    </recommendedName>
</protein>
<evidence type="ECO:0000259" key="12">
    <source>
        <dbReference type="PROSITE" id="PS52015"/>
    </source>
</evidence>
<dbReference type="RefSeq" id="WP_142872836.1">
    <property type="nucleotide sequence ID" value="NZ_CP045503.2"/>
</dbReference>
<reference evidence="13" key="1">
    <citation type="submission" date="2021-07" db="EMBL/GenBank/DDBJ databases">
        <title>Shewanella sp. YLB-07 whole genome sequence.</title>
        <authorList>
            <person name="Yu L."/>
        </authorList>
    </citation>
    <scope>NUCLEOTIDE SEQUENCE</scope>
    <source>
        <strain evidence="13">YLB-08</strain>
    </source>
</reference>
<accession>A0ABX6V6G7</accession>
<evidence type="ECO:0000256" key="4">
    <source>
        <dbReference type="ARBA" id="ARBA00022475"/>
    </source>
</evidence>
<keyword evidence="6" id="KW-0812">Transmembrane</keyword>
<feature type="compositionally biased region" description="Polar residues" evidence="11">
    <location>
        <begin position="130"/>
        <end position="183"/>
    </location>
</feature>
<sequence>MKHPLISVAIATGLHVFALVQLSCHSNSVGSGEHSAQFKLTKISMQLGHSQIASPSSTKSLATPLDNTAQAEDIPLVTPPTTLPSKTQPTEVPKKRPSPRESKPKADKVTETAVVKVDSHAHINEDTLEQETVQAADLQSSQKESSDPYNDSQTASNSVHTSTQAEDASASGTERDNSNSAENRINRYIESVRLEILKQKRYPKQAKLRRHQGSITVAFTLTGEGEIRNIKLLKKSSSKYLNKSVRKLLRRVHLPAAEQQIKQDFPKYITLTLDFSLETLNS</sequence>
<dbReference type="Gene3D" id="3.30.1150.10">
    <property type="match status" value="1"/>
</dbReference>
<keyword evidence="4 10" id="KW-1003">Cell membrane</keyword>
<evidence type="ECO:0000256" key="1">
    <source>
        <dbReference type="ARBA" id="ARBA00004383"/>
    </source>
</evidence>
<comment type="subcellular location">
    <subcellularLocation>
        <location evidence="1 10">Cell inner membrane</location>
        <topology evidence="1 10">Single-pass membrane protein</topology>
        <orientation evidence="1 10">Periplasmic side</orientation>
    </subcellularLocation>
</comment>
<dbReference type="InterPro" id="IPR006260">
    <property type="entry name" value="TonB/TolA_C"/>
</dbReference>
<feature type="compositionally biased region" description="Basic and acidic residues" evidence="11">
    <location>
        <begin position="92"/>
        <end position="110"/>
    </location>
</feature>
<evidence type="ECO:0000256" key="10">
    <source>
        <dbReference type="RuleBase" id="RU362123"/>
    </source>
</evidence>
<evidence type="ECO:0000256" key="11">
    <source>
        <dbReference type="SAM" id="MobiDB-lite"/>
    </source>
</evidence>
<evidence type="ECO:0000256" key="5">
    <source>
        <dbReference type="ARBA" id="ARBA00022519"/>
    </source>
</evidence>
<feature type="domain" description="TonB C-terminal" evidence="12">
    <location>
        <begin position="187"/>
        <end position="282"/>
    </location>
</feature>
<dbReference type="PROSITE" id="PS52015">
    <property type="entry name" value="TONB_CTD"/>
    <property type="match status" value="1"/>
</dbReference>
<dbReference type="InterPro" id="IPR003538">
    <property type="entry name" value="TonB"/>
</dbReference>
<organism evidence="13 14">
    <name type="scientific">Shewanella eurypsychrophilus</name>
    <dbReference type="NCBI Taxonomy" id="2593656"/>
    <lineage>
        <taxon>Bacteria</taxon>
        <taxon>Pseudomonadati</taxon>
        <taxon>Pseudomonadota</taxon>
        <taxon>Gammaproteobacteria</taxon>
        <taxon>Alteromonadales</taxon>
        <taxon>Shewanellaceae</taxon>
        <taxon>Shewanella</taxon>
    </lineage>
</organism>
<comment type="similarity">
    <text evidence="2 10">Belongs to the TonB family.</text>
</comment>
<dbReference type="SUPFAM" id="SSF74653">
    <property type="entry name" value="TolA/TonB C-terminal domain"/>
    <property type="match status" value="1"/>
</dbReference>
<evidence type="ECO:0000256" key="9">
    <source>
        <dbReference type="ARBA" id="ARBA00023136"/>
    </source>
</evidence>
<evidence type="ECO:0000313" key="14">
    <source>
        <dbReference type="Proteomes" id="UP000316416"/>
    </source>
</evidence>
<evidence type="ECO:0000256" key="7">
    <source>
        <dbReference type="ARBA" id="ARBA00022927"/>
    </source>
</evidence>
<dbReference type="InterPro" id="IPR051045">
    <property type="entry name" value="TonB-dependent_transducer"/>
</dbReference>
<evidence type="ECO:0000256" key="6">
    <source>
        <dbReference type="ARBA" id="ARBA00022692"/>
    </source>
</evidence>
<keyword evidence="3 10" id="KW-0813">Transport</keyword>
<dbReference type="EMBL" id="CP045503">
    <property type="protein sequence ID" value="QPG57474.1"/>
    <property type="molecule type" value="Genomic_DNA"/>
</dbReference>
<keyword evidence="5 10" id="KW-0997">Cell inner membrane</keyword>
<dbReference type="PRINTS" id="PR01374">
    <property type="entry name" value="TONBPROTEIN"/>
</dbReference>
<dbReference type="Proteomes" id="UP000316416">
    <property type="component" value="Chromosome"/>
</dbReference>
<evidence type="ECO:0000256" key="2">
    <source>
        <dbReference type="ARBA" id="ARBA00006555"/>
    </source>
</evidence>
<name>A0ABX6V6G7_9GAMM</name>
<dbReference type="Pfam" id="PF03544">
    <property type="entry name" value="TonB_C"/>
    <property type="match status" value="1"/>
</dbReference>
<keyword evidence="7 10" id="KW-0653">Protein transport</keyword>
<keyword evidence="8" id="KW-1133">Transmembrane helix</keyword>
<dbReference type="InterPro" id="IPR037682">
    <property type="entry name" value="TonB_C"/>
</dbReference>
<evidence type="ECO:0000256" key="8">
    <source>
        <dbReference type="ARBA" id="ARBA00022989"/>
    </source>
</evidence>
<proteinExistence type="inferred from homology"/>
<dbReference type="NCBIfam" id="TIGR01352">
    <property type="entry name" value="tonB_Cterm"/>
    <property type="match status" value="1"/>
</dbReference>
<keyword evidence="9" id="KW-0472">Membrane</keyword>
<feature type="region of interest" description="Disordered" evidence="11">
    <location>
        <begin position="70"/>
        <end position="184"/>
    </location>
</feature>
<gene>
    <name evidence="13" type="ORF">FM038_008485</name>
</gene>
<keyword evidence="14" id="KW-1185">Reference proteome</keyword>
<evidence type="ECO:0000256" key="3">
    <source>
        <dbReference type="ARBA" id="ARBA00022448"/>
    </source>
</evidence>